<comment type="caution">
    <text evidence="1">The sequence shown here is derived from an EMBL/GenBank/DDBJ whole genome shotgun (WGS) entry which is preliminary data.</text>
</comment>
<proteinExistence type="predicted"/>
<evidence type="ECO:0000313" key="1">
    <source>
        <dbReference type="EMBL" id="KAJ9120239.1"/>
    </source>
</evidence>
<evidence type="ECO:0000313" key="2">
    <source>
        <dbReference type="Proteomes" id="UP001243375"/>
    </source>
</evidence>
<protein>
    <submittedName>
        <fullName evidence="1">Uncharacterized protein</fullName>
    </submittedName>
</protein>
<sequence length="180" mass="19621">MLGYDKSSLRDPTLSTLSHLDSKYNATGRGKQQTRKVKVFDDDASEDEDEERIFAGEDGLDGSGSGSDDEDEGDSEDDESEDEEEDEGEDEDEEDQEESENHDTAHAPPIRHRSAPAPATTTTANGNGNTKLDPVAAIRASKNKEVEKGRAILRQQVSLLSSTLLCMVSFADLVLSVRMT</sequence>
<reference evidence="1" key="1">
    <citation type="submission" date="2023-04" db="EMBL/GenBank/DDBJ databases">
        <title>Draft Genome sequencing of Naganishia species isolated from polar environments using Oxford Nanopore Technology.</title>
        <authorList>
            <person name="Leo P."/>
            <person name="Venkateswaran K."/>
        </authorList>
    </citation>
    <scope>NUCLEOTIDE SEQUENCE</scope>
    <source>
        <strain evidence="1">MNA-CCFEE 5425</strain>
    </source>
</reference>
<organism evidence="1 2">
    <name type="scientific">Naganishia vaughanmartiniae</name>
    <dbReference type="NCBI Taxonomy" id="1424756"/>
    <lineage>
        <taxon>Eukaryota</taxon>
        <taxon>Fungi</taxon>
        <taxon>Dikarya</taxon>
        <taxon>Basidiomycota</taxon>
        <taxon>Agaricomycotina</taxon>
        <taxon>Tremellomycetes</taxon>
        <taxon>Filobasidiales</taxon>
        <taxon>Filobasidiaceae</taxon>
        <taxon>Naganishia</taxon>
    </lineage>
</organism>
<dbReference type="EMBL" id="JASBWU010000007">
    <property type="protein sequence ID" value="KAJ9120239.1"/>
    <property type="molecule type" value="Genomic_DNA"/>
</dbReference>
<gene>
    <name evidence="1" type="ORF">QFC22_003139</name>
</gene>
<dbReference type="Proteomes" id="UP001243375">
    <property type="component" value="Unassembled WGS sequence"/>
</dbReference>
<name>A0ACC2XA51_9TREE</name>
<keyword evidence="2" id="KW-1185">Reference proteome</keyword>
<accession>A0ACC2XA51</accession>